<reference evidence="2 3" key="1">
    <citation type="submission" date="2019-05" db="EMBL/GenBank/DDBJ databases">
        <title>Another draft genome of Portunus trituberculatus and its Hox gene families provides insights of decapod evolution.</title>
        <authorList>
            <person name="Jeong J.-H."/>
            <person name="Song I."/>
            <person name="Kim S."/>
            <person name="Choi T."/>
            <person name="Kim D."/>
            <person name="Ryu S."/>
            <person name="Kim W."/>
        </authorList>
    </citation>
    <scope>NUCLEOTIDE SEQUENCE [LARGE SCALE GENOMIC DNA]</scope>
    <source>
        <tissue evidence="2">Muscle</tissue>
    </source>
</reference>
<evidence type="ECO:0000313" key="2">
    <source>
        <dbReference type="EMBL" id="MPC34814.1"/>
    </source>
</evidence>
<dbReference type="AlphaFoldDB" id="A0A5B7ER11"/>
<keyword evidence="3" id="KW-1185">Reference proteome</keyword>
<feature type="region of interest" description="Disordered" evidence="1">
    <location>
        <begin position="14"/>
        <end position="42"/>
    </location>
</feature>
<proteinExistence type="predicted"/>
<sequence>MEVIPLVETAVQPGPIPTSLGSTSPGEHMDASTTVTKRNRTPSPGIQGCVGINICLKIHRANLNHHWRWAGIKFEVANLDHQEQAPESVTRLGKWPVKCWVATDNDPTYDW</sequence>
<dbReference type="Proteomes" id="UP000324222">
    <property type="component" value="Unassembled WGS sequence"/>
</dbReference>
<dbReference type="EMBL" id="VSRR010003137">
    <property type="protein sequence ID" value="MPC34814.1"/>
    <property type="molecule type" value="Genomic_DNA"/>
</dbReference>
<name>A0A5B7ER11_PORTR</name>
<gene>
    <name evidence="2" type="ORF">E2C01_028216</name>
</gene>
<accession>A0A5B7ER11</accession>
<comment type="caution">
    <text evidence="2">The sequence shown here is derived from an EMBL/GenBank/DDBJ whole genome shotgun (WGS) entry which is preliminary data.</text>
</comment>
<evidence type="ECO:0000313" key="3">
    <source>
        <dbReference type="Proteomes" id="UP000324222"/>
    </source>
</evidence>
<evidence type="ECO:0000256" key="1">
    <source>
        <dbReference type="SAM" id="MobiDB-lite"/>
    </source>
</evidence>
<protein>
    <submittedName>
        <fullName evidence="2">Uncharacterized protein</fullName>
    </submittedName>
</protein>
<feature type="compositionally biased region" description="Polar residues" evidence="1">
    <location>
        <begin position="19"/>
        <end position="42"/>
    </location>
</feature>
<organism evidence="2 3">
    <name type="scientific">Portunus trituberculatus</name>
    <name type="common">Swimming crab</name>
    <name type="synonym">Neptunus trituberculatus</name>
    <dbReference type="NCBI Taxonomy" id="210409"/>
    <lineage>
        <taxon>Eukaryota</taxon>
        <taxon>Metazoa</taxon>
        <taxon>Ecdysozoa</taxon>
        <taxon>Arthropoda</taxon>
        <taxon>Crustacea</taxon>
        <taxon>Multicrustacea</taxon>
        <taxon>Malacostraca</taxon>
        <taxon>Eumalacostraca</taxon>
        <taxon>Eucarida</taxon>
        <taxon>Decapoda</taxon>
        <taxon>Pleocyemata</taxon>
        <taxon>Brachyura</taxon>
        <taxon>Eubrachyura</taxon>
        <taxon>Portunoidea</taxon>
        <taxon>Portunidae</taxon>
        <taxon>Portuninae</taxon>
        <taxon>Portunus</taxon>
    </lineage>
</organism>